<evidence type="ECO:0000313" key="2">
    <source>
        <dbReference type="EMBL" id="KKL59136.1"/>
    </source>
</evidence>
<keyword evidence="1" id="KW-0472">Membrane</keyword>
<keyword evidence="1" id="KW-0812">Transmembrane</keyword>
<protein>
    <submittedName>
        <fullName evidence="2">Uncharacterized protein</fullName>
    </submittedName>
</protein>
<keyword evidence="1" id="KW-1133">Transmembrane helix</keyword>
<sequence length="109" mass="12072">MGVIAVDTWLTFSQPIWLVALLASPLPLLLARFIALVWPPSGKPQQQTLLGLHDQAEEGGHQHKTSNIEQVVRGGTRRTRSGLRDTVPKFCRVIGIYYTLNTQTAVLVI</sequence>
<proteinExistence type="predicted"/>
<reference evidence="2" key="1">
    <citation type="journal article" date="2015" name="Nature">
        <title>Complex archaea that bridge the gap between prokaryotes and eukaryotes.</title>
        <authorList>
            <person name="Spang A."/>
            <person name="Saw J.H."/>
            <person name="Jorgensen S.L."/>
            <person name="Zaremba-Niedzwiedzka K."/>
            <person name="Martijn J."/>
            <person name="Lind A.E."/>
            <person name="van Eijk R."/>
            <person name="Schleper C."/>
            <person name="Guy L."/>
            <person name="Ettema T.J."/>
        </authorList>
    </citation>
    <scope>NUCLEOTIDE SEQUENCE</scope>
</reference>
<organism evidence="2">
    <name type="scientific">marine sediment metagenome</name>
    <dbReference type="NCBI Taxonomy" id="412755"/>
    <lineage>
        <taxon>unclassified sequences</taxon>
        <taxon>metagenomes</taxon>
        <taxon>ecological metagenomes</taxon>
    </lineage>
</organism>
<evidence type="ECO:0000256" key="1">
    <source>
        <dbReference type="SAM" id="Phobius"/>
    </source>
</evidence>
<name>A0A0F9DZ89_9ZZZZ</name>
<dbReference type="AlphaFoldDB" id="A0A0F9DZ89"/>
<feature type="transmembrane region" description="Helical" evidence="1">
    <location>
        <begin position="16"/>
        <end position="38"/>
    </location>
</feature>
<dbReference type="EMBL" id="LAZR01029591">
    <property type="protein sequence ID" value="KKL59136.1"/>
    <property type="molecule type" value="Genomic_DNA"/>
</dbReference>
<comment type="caution">
    <text evidence="2">The sequence shown here is derived from an EMBL/GenBank/DDBJ whole genome shotgun (WGS) entry which is preliminary data.</text>
</comment>
<accession>A0A0F9DZ89</accession>
<gene>
    <name evidence="2" type="ORF">LCGC14_2218380</name>
</gene>